<dbReference type="GeneID" id="25300349"/>
<evidence type="ECO:0000313" key="2">
    <source>
        <dbReference type="Proteomes" id="UP000053029"/>
    </source>
</evidence>
<proteinExistence type="predicted"/>
<dbReference type="VEuPathDB" id="FungiDB:Z517_00859"/>
<organism evidence="1 2">
    <name type="scientific">Fonsecaea pedrosoi CBS 271.37</name>
    <dbReference type="NCBI Taxonomy" id="1442368"/>
    <lineage>
        <taxon>Eukaryota</taxon>
        <taxon>Fungi</taxon>
        <taxon>Dikarya</taxon>
        <taxon>Ascomycota</taxon>
        <taxon>Pezizomycotina</taxon>
        <taxon>Eurotiomycetes</taxon>
        <taxon>Chaetothyriomycetidae</taxon>
        <taxon>Chaetothyriales</taxon>
        <taxon>Herpotrichiellaceae</taxon>
        <taxon>Fonsecaea</taxon>
    </lineage>
</organism>
<dbReference type="PANTHER" id="PTHR41677:SF1">
    <property type="entry name" value="FE2OG DIOXYGENASE DOMAIN-CONTAINING PROTEIN"/>
    <property type="match status" value="1"/>
</dbReference>
<protein>
    <recommendedName>
        <fullName evidence="3">Fe2OG dioxygenase domain-containing protein</fullName>
    </recommendedName>
</protein>
<dbReference type="RefSeq" id="XP_013289277.1">
    <property type="nucleotide sequence ID" value="XM_013433823.1"/>
</dbReference>
<name>A0A0D2HLY7_9EURO</name>
<dbReference type="Proteomes" id="UP000053029">
    <property type="component" value="Unassembled WGS sequence"/>
</dbReference>
<reference evidence="1 2" key="1">
    <citation type="submission" date="2015-01" db="EMBL/GenBank/DDBJ databases">
        <title>The Genome Sequence of Fonsecaea pedrosoi CBS 271.37.</title>
        <authorList>
            <consortium name="The Broad Institute Genomics Platform"/>
            <person name="Cuomo C."/>
            <person name="de Hoog S."/>
            <person name="Gorbushina A."/>
            <person name="Stielow B."/>
            <person name="Teixiera M."/>
            <person name="Abouelleil A."/>
            <person name="Chapman S.B."/>
            <person name="Priest M."/>
            <person name="Young S.K."/>
            <person name="Wortman J."/>
            <person name="Nusbaum C."/>
            <person name="Birren B."/>
        </authorList>
    </citation>
    <scope>NUCLEOTIDE SEQUENCE [LARGE SCALE GENOMIC DNA]</scope>
    <source>
        <strain evidence="1 2">CBS 271.37</strain>
    </source>
</reference>
<evidence type="ECO:0008006" key="3">
    <source>
        <dbReference type="Google" id="ProtNLM"/>
    </source>
</evidence>
<gene>
    <name evidence="1" type="ORF">Z517_00859</name>
</gene>
<keyword evidence="2" id="KW-1185">Reference proteome</keyword>
<dbReference type="STRING" id="1442368.A0A0D2HLY7"/>
<sequence>MAADIATPLTAIPTAAAAADPATLLNDLDDLDLPDFDPAIHLAFQPPAQRHTFGEVGLPKPPHNVPDLCYTDPFPLFSAEGVRILRREMLSKPILDKYLKSWERAPAYVAGHEKSAKFMLQAWQHPATQAAIDRAAGFPLRRLYKTGDIGMLNIQLGPEGLAGVYKLTETPLPPQSPLELEKSVYDNVPIDSWHKDQVPVVCVVMLSDTSAMQGGETAIKTGDGSIVRVKSPTIGGAVIMQGGCTEHAALRATNVPERISMVTSYTYADPNMDDRYSSLRSVDPANDDMALMINLFLKDKLTRLRGRIDLVLAGLAEKEDTGEMIRRGEVEQWIKDQTEFLRRSGWEMFERVPNFLHKDPPEDVIREYLK</sequence>
<evidence type="ECO:0000313" key="1">
    <source>
        <dbReference type="EMBL" id="KIW85469.1"/>
    </source>
</evidence>
<dbReference type="HOGENOM" id="CLU_045155_1_1_1"/>
<dbReference type="OrthoDB" id="10256055at2759"/>
<dbReference type="AlphaFoldDB" id="A0A0D2HLY7"/>
<accession>A0A0D2HLY7</accession>
<dbReference type="PANTHER" id="PTHR41677">
    <property type="entry name" value="YALI0B19030P"/>
    <property type="match status" value="1"/>
</dbReference>
<dbReference type="EMBL" id="KN846969">
    <property type="protein sequence ID" value="KIW85469.1"/>
    <property type="molecule type" value="Genomic_DNA"/>
</dbReference>